<gene>
    <name evidence="1" type="ORF">SBF1_1160021</name>
</gene>
<dbReference type="EMBL" id="OMOF01000020">
    <property type="protein sequence ID" value="SPF32861.1"/>
    <property type="molecule type" value="Genomic_DNA"/>
</dbReference>
<sequence length="39" mass="4410">MKSTEFSADALMKVADLYKNQGIINEPIDLSKSVYKYTP</sequence>
<evidence type="ECO:0000313" key="2">
    <source>
        <dbReference type="Proteomes" id="UP000238916"/>
    </source>
</evidence>
<evidence type="ECO:0000313" key="1">
    <source>
        <dbReference type="EMBL" id="SPF32861.1"/>
    </source>
</evidence>
<proteinExistence type="predicted"/>
<protein>
    <submittedName>
        <fullName evidence="1">Uncharacterized protein</fullName>
    </submittedName>
</protein>
<dbReference type="AlphaFoldDB" id="A0A2U3JZP5"/>
<accession>A0A2U3JZP5</accession>
<organism evidence="1 2">
    <name type="scientific">Candidatus Desulfosporosinus infrequens</name>
    <dbReference type="NCBI Taxonomy" id="2043169"/>
    <lineage>
        <taxon>Bacteria</taxon>
        <taxon>Bacillati</taxon>
        <taxon>Bacillota</taxon>
        <taxon>Clostridia</taxon>
        <taxon>Eubacteriales</taxon>
        <taxon>Desulfitobacteriaceae</taxon>
        <taxon>Desulfosporosinus</taxon>
    </lineage>
</organism>
<reference evidence="2" key="1">
    <citation type="submission" date="2018-02" db="EMBL/GenBank/DDBJ databases">
        <authorList>
            <person name="Hausmann B."/>
        </authorList>
    </citation>
    <scope>NUCLEOTIDE SEQUENCE [LARGE SCALE GENOMIC DNA]</scope>
    <source>
        <strain evidence="2">Peat soil MAG SbF1</strain>
    </source>
</reference>
<name>A0A2U3JZP5_9FIRM</name>
<dbReference type="Proteomes" id="UP000238916">
    <property type="component" value="Unassembled WGS sequence"/>
</dbReference>